<gene>
    <name evidence="1" type="ORF">POPTR_005G092950v4</name>
</gene>
<accession>A0ACC0SZ17</accession>
<proteinExistence type="predicted"/>
<evidence type="ECO:0000313" key="1">
    <source>
        <dbReference type="EMBL" id="KAI9394442.1"/>
    </source>
</evidence>
<reference evidence="1 2" key="1">
    <citation type="journal article" date="2006" name="Science">
        <title>The genome of black cottonwood, Populus trichocarpa (Torr. &amp; Gray).</title>
        <authorList>
            <person name="Tuskan G.A."/>
            <person name="Difazio S."/>
            <person name="Jansson S."/>
            <person name="Bohlmann J."/>
            <person name="Grigoriev I."/>
            <person name="Hellsten U."/>
            <person name="Putnam N."/>
            <person name="Ralph S."/>
            <person name="Rombauts S."/>
            <person name="Salamov A."/>
            <person name="Schein J."/>
            <person name="Sterck L."/>
            <person name="Aerts A."/>
            <person name="Bhalerao R.R."/>
            <person name="Bhalerao R.P."/>
            <person name="Blaudez D."/>
            <person name="Boerjan W."/>
            <person name="Brun A."/>
            <person name="Brunner A."/>
            <person name="Busov V."/>
            <person name="Campbell M."/>
            <person name="Carlson J."/>
            <person name="Chalot M."/>
            <person name="Chapman J."/>
            <person name="Chen G.L."/>
            <person name="Cooper D."/>
            <person name="Coutinho P.M."/>
            <person name="Couturier J."/>
            <person name="Covert S."/>
            <person name="Cronk Q."/>
            <person name="Cunningham R."/>
            <person name="Davis J."/>
            <person name="Degroeve S."/>
            <person name="Dejardin A."/>
            <person name="Depamphilis C."/>
            <person name="Detter J."/>
            <person name="Dirks B."/>
            <person name="Dubchak I."/>
            <person name="Duplessis S."/>
            <person name="Ehlting J."/>
            <person name="Ellis B."/>
            <person name="Gendler K."/>
            <person name="Goodstein D."/>
            <person name="Gribskov M."/>
            <person name="Grimwood J."/>
            <person name="Groover A."/>
            <person name="Gunter L."/>
            <person name="Hamberger B."/>
            <person name="Heinze B."/>
            <person name="Helariutta Y."/>
            <person name="Henrissat B."/>
            <person name="Holligan D."/>
            <person name="Holt R."/>
            <person name="Huang W."/>
            <person name="Islam-Faridi N."/>
            <person name="Jones S."/>
            <person name="Jones-Rhoades M."/>
            <person name="Jorgensen R."/>
            <person name="Joshi C."/>
            <person name="Kangasjarvi J."/>
            <person name="Karlsson J."/>
            <person name="Kelleher C."/>
            <person name="Kirkpatrick R."/>
            <person name="Kirst M."/>
            <person name="Kohler A."/>
            <person name="Kalluri U."/>
            <person name="Larimer F."/>
            <person name="Leebens-Mack J."/>
            <person name="Leple J.C."/>
            <person name="Locascio P."/>
            <person name="Lou Y."/>
            <person name="Lucas S."/>
            <person name="Martin F."/>
            <person name="Montanini B."/>
            <person name="Napoli C."/>
            <person name="Nelson D.R."/>
            <person name="Nelson C."/>
            <person name="Nieminen K."/>
            <person name="Nilsson O."/>
            <person name="Pereda V."/>
            <person name="Peter G."/>
            <person name="Philippe R."/>
            <person name="Pilate G."/>
            <person name="Poliakov A."/>
            <person name="Razumovskaya J."/>
            <person name="Richardson P."/>
            <person name="Rinaldi C."/>
            <person name="Ritland K."/>
            <person name="Rouze P."/>
            <person name="Ryaboy D."/>
            <person name="Schmutz J."/>
            <person name="Schrader J."/>
            <person name="Segerman B."/>
            <person name="Shin H."/>
            <person name="Siddiqui A."/>
            <person name="Sterky F."/>
            <person name="Terry A."/>
            <person name="Tsai C.J."/>
            <person name="Uberbacher E."/>
            <person name="Unneberg P."/>
            <person name="Vahala J."/>
            <person name="Wall K."/>
            <person name="Wessler S."/>
            <person name="Yang G."/>
            <person name="Yin T."/>
            <person name="Douglas C."/>
            <person name="Marra M."/>
            <person name="Sandberg G."/>
            <person name="Van de Peer Y."/>
            <person name="Rokhsar D."/>
        </authorList>
    </citation>
    <scope>NUCLEOTIDE SEQUENCE [LARGE SCALE GENOMIC DNA]</scope>
    <source>
        <strain evidence="2">cv. Nisqually</strain>
    </source>
</reference>
<dbReference type="Proteomes" id="UP000006729">
    <property type="component" value="Chromosome 5"/>
</dbReference>
<comment type="caution">
    <text evidence="1">The sequence shown here is derived from an EMBL/GenBank/DDBJ whole genome shotgun (WGS) entry which is preliminary data.</text>
</comment>
<dbReference type="EMBL" id="CM009294">
    <property type="protein sequence ID" value="KAI9394442.1"/>
    <property type="molecule type" value="Genomic_DNA"/>
</dbReference>
<evidence type="ECO:0000313" key="2">
    <source>
        <dbReference type="Proteomes" id="UP000006729"/>
    </source>
</evidence>
<keyword evidence="2" id="KW-1185">Reference proteome</keyword>
<protein>
    <submittedName>
        <fullName evidence="1">Uncharacterized protein</fullName>
    </submittedName>
</protein>
<name>A0ACC0SZ17_POPTR</name>
<organism evidence="1 2">
    <name type="scientific">Populus trichocarpa</name>
    <name type="common">Western balsam poplar</name>
    <name type="synonym">Populus balsamifera subsp. trichocarpa</name>
    <dbReference type="NCBI Taxonomy" id="3694"/>
    <lineage>
        <taxon>Eukaryota</taxon>
        <taxon>Viridiplantae</taxon>
        <taxon>Streptophyta</taxon>
        <taxon>Embryophyta</taxon>
        <taxon>Tracheophyta</taxon>
        <taxon>Spermatophyta</taxon>
        <taxon>Magnoliopsida</taxon>
        <taxon>eudicotyledons</taxon>
        <taxon>Gunneridae</taxon>
        <taxon>Pentapetalae</taxon>
        <taxon>rosids</taxon>
        <taxon>fabids</taxon>
        <taxon>Malpighiales</taxon>
        <taxon>Salicaceae</taxon>
        <taxon>Saliceae</taxon>
        <taxon>Populus</taxon>
    </lineage>
</organism>
<sequence length="81" mass="9112">MVSLRRKRLGQQGAAGFCCELPMVARHGPVTKQLTVCCQSLPSLLMTRKDLCWEIMGFCFGILDKDIAFSWFLNDAAILYP</sequence>